<dbReference type="AlphaFoldDB" id="A0A1M4Z700"/>
<feature type="domain" description="3-keto-alpha-glucoside-1,2-lyase/3-keto-2-hydroxy-glucal hydratase" evidence="2">
    <location>
        <begin position="52"/>
        <end position="252"/>
    </location>
</feature>
<dbReference type="RefSeq" id="WP_072835098.1">
    <property type="nucleotide sequence ID" value="NZ_FQUU01000006.1"/>
</dbReference>
<proteinExistence type="predicted"/>
<dbReference type="OrthoDB" id="176168at2"/>
<feature type="chain" id="PRO_5012318897" description="3-keto-alpha-glucoside-1,2-lyase/3-keto-2-hydroxy-glucal hydratase domain-containing protein" evidence="1">
    <location>
        <begin position="21"/>
        <end position="254"/>
    </location>
</feature>
<evidence type="ECO:0000259" key="2">
    <source>
        <dbReference type="Pfam" id="PF06439"/>
    </source>
</evidence>
<evidence type="ECO:0000313" key="4">
    <source>
        <dbReference type="Proteomes" id="UP000184048"/>
    </source>
</evidence>
<dbReference type="GO" id="GO:0016787">
    <property type="term" value="F:hydrolase activity"/>
    <property type="evidence" value="ECO:0007669"/>
    <property type="project" value="InterPro"/>
</dbReference>
<dbReference type="Pfam" id="PF06439">
    <property type="entry name" value="3keto-disac_hyd"/>
    <property type="match status" value="1"/>
</dbReference>
<name>A0A1M4Z700_9BACT</name>
<evidence type="ECO:0000313" key="3">
    <source>
        <dbReference type="EMBL" id="SHF13728.1"/>
    </source>
</evidence>
<keyword evidence="1" id="KW-0732">Signal</keyword>
<dbReference type="PROSITE" id="PS51257">
    <property type="entry name" value="PROKAR_LIPOPROTEIN"/>
    <property type="match status" value="1"/>
</dbReference>
<keyword evidence="4" id="KW-1185">Reference proteome</keyword>
<evidence type="ECO:0000256" key="1">
    <source>
        <dbReference type="SAM" id="SignalP"/>
    </source>
</evidence>
<feature type="signal peptide" evidence="1">
    <location>
        <begin position="1"/>
        <end position="20"/>
    </location>
</feature>
<dbReference type="EMBL" id="FQUU01000006">
    <property type="protein sequence ID" value="SHF13728.1"/>
    <property type="molecule type" value="Genomic_DNA"/>
</dbReference>
<dbReference type="STRING" id="1121884.SAMN02745131_01905"/>
<dbReference type="InterPro" id="IPR010496">
    <property type="entry name" value="AL/BT2_dom"/>
</dbReference>
<dbReference type="Gene3D" id="2.60.120.560">
    <property type="entry name" value="Exo-inulinase, domain 1"/>
    <property type="match status" value="1"/>
</dbReference>
<organism evidence="3 4">
    <name type="scientific">Flavisolibacter ginsengisoli DSM 18119</name>
    <dbReference type="NCBI Taxonomy" id="1121884"/>
    <lineage>
        <taxon>Bacteria</taxon>
        <taxon>Pseudomonadati</taxon>
        <taxon>Bacteroidota</taxon>
        <taxon>Chitinophagia</taxon>
        <taxon>Chitinophagales</taxon>
        <taxon>Chitinophagaceae</taxon>
        <taxon>Flavisolibacter</taxon>
    </lineage>
</organism>
<gene>
    <name evidence="3" type="ORF">SAMN02745131_01905</name>
</gene>
<reference evidence="3 4" key="1">
    <citation type="submission" date="2016-11" db="EMBL/GenBank/DDBJ databases">
        <authorList>
            <person name="Jaros S."/>
            <person name="Januszkiewicz K."/>
            <person name="Wedrychowicz H."/>
        </authorList>
    </citation>
    <scope>NUCLEOTIDE SEQUENCE [LARGE SCALE GENOMIC DNA]</scope>
    <source>
        <strain evidence="3 4">DSM 18119</strain>
    </source>
</reference>
<protein>
    <recommendedName>
        <fullName evidence="2">3-keto-alpha-glucoside-1,2-lyase/3-keto-2-hydroxy-glucal hydratase domain-containing protein</fullName>
    </recommendedName>
</protein>
<dbReference type="Proteomes" id="UP000184048">
    <property type="component" value="Unassembled WGS sequence"/>
</dbReference>
<accession>A0A1M4Z700</accession>
<sequence>MKQFLLSFICIAAICSCVNAQQKARPEDTEVWKPVPAMVTPGKTSADAPSDAVILFNGKDLSQWVSTSDTTKPAGWLVQKGVITVNKKAGDIQTKASFTDYQLHLEWKVPKNITGKGQARGNSGIFLAALPDGGYELQIIDSYHNETYVNGQAGSLYKQHPPLVNPIRPPGEWQVYDVIWTAPRFNADGSVKSAGKVTAFFNGVVVQNNAELKGTTEYIGQPRTVSHGPLPIRLQAHGDPSEPISFRNIWLRNL</sequence>